<comment type="similarity">
    <text evidence="2 3">Belongs to the YajQ family.</text>
</comment>
<evidence type="ECO:0000256" key="1">
    <source>
        <dbReference type="ARBA" id="ARBA00022741"/>
    </source>
</evidence>
<dbReference type="OrthoDB" id="9801447at2"/>
<evidence type="ECO:0000256" key="2">
    <source>
        <dbReference type="ARBA" id="ARBA00093450"/>
    </source>
</evidence>
<proteinExistence type="inferred from homology"/>
<protein>
    <recommendedName>
        <fullName evidence="3">Nucleotide-binding protein CFBP8129_38060</fullName>
    </recommendedName>
</protein>
<sequence length="161" mass="18338">MPSFDVISEVDKHELTNAVDQANRELDTRFDFKGVEARFELEDDKVINQSAPSDFQVKQMTDILRARLLARGIDVRCLEFGDMETNLAGARQKVTVKQGIEQKQAKQLVAKLKEAKLKVEAQINGDKLRVSGKKRDDLQDAMALLKKADFELPLQFDNFRD</sequence>
<dbReference type="AlphaFoldDB" id="A0A0G8KUC9"/>
<keyword evidence="1 3" id="KW-0547">Nucleotide-binding</keyword>
<dbReference type="Gene3D" id="3.30.70.860">
    <property type="match status" value="1"/>
</dbReference>
<dbReference type="Gene3D" id="3.30.70.990">
    <property type="entry name" value="YajQ-like, domain 2"/>
    <property type="match status" value="1"/>
</dbReference>
<dbReference type="RefSeq" id="WP_006450408.1">
    <property type="nucleotide sequence ID" value="NZ_CP018728.1"/>
</dbReference>
<dbReference type="CDD" id="cd11740">
    <property type="entry name" value="YajQ_like"/>
    <property type="match status" value="1"/>
</dbReference>
<dbReference type="GO" id="GO:0000166">
    <property type="term" value="F:nucleotide binding"/>
    <property type="evidence" value="ECO:0007669"/>
    <property type="project" value="UniProtKB-UniRule"/>
</dbReference>
<dbReference type="EMBL" id="LR828253">
    <property type="protein sequence ID" value="CAD0352794.1"/>
    <property type="molecule type" value="Genomic_DNA"/>
</dbReference>
<dbReference type="HAMAP" id="MF_00632">
    <property type="entry name" value="UPF0234"/>
    <property type="match status" value="1"/>
</dbReference>
<dbReference type="EMBL" id="LR828253">
    <property type="protein sequence ID" value="CAD0352788.1"/>
    <property type="molecule type" value="Genomic_DNA"/>
</dbReference>
<dbReference type="InterPro" id="IPR035570">
    <property type="entry name" value="UPF0234_N"/>
</dbReference>
<dbReference type="Pfam" id="PF04461">
    <property type="entry name" value="YajQ"/>
    <property type="match status" value="1"/>
</dbReference>
<dbReference type="GO" id="GO:0005829">
    <property type="term" value="C:cytosol"/>
    <property type="evidence" value="ECO:0007669"/>
    <property type="project" value="TreeGrafter"/>
</dbReference>
<reference evidence="4" key="1">
    <citation type="submission" date="2020-07" db="EMBL/GenBank/DDBJ databases">
        <authorList>
            <person name="Pothier F. J."/>
        </authorList>
    </citation>
    <scope>NUCLEOTIDE SEQUENCE</scope>
    <source>
        <strain evidence="4">CFBP 8129</strain>
    </source>
</reference>
<evidence type="ECO:0000313" key="4">
    <source>
        <dbReference type="EMBL" id="CAD0352794.1"/>
    </source>
</evidence>
<dbReference type="STRING" id="90270.BI317_03725"/>
<dbReference type="NCBIfam" id="NF003819">
    <property type="entry name" value="PRK05412.1"/>
    <property type="match status" value="1"/>
</dbReference>
<dbReference type="FunFam" id="3.30.70.990:FF:000001">
    <property type="entry name" value="UPF0234 protein YajQ"/>
    <property type="match status" value="1"/>
</dbReference>
<organism evidence="4">
    <name type="scientific">Xanthomonas hortorum pv. gardneri</name>
    <dbReference type="NCBI Taxonomy" id="2754056"/>
    <lineage>
        <taxon>Bacteria</taxon>
        <taxon>Pseudomonadati</taxon>
        <taxon>Pseudomonadota</taxon>
        <taxon>Gammaproteobacteria</taxon>
        <taxon>Lysobacterales</taxon>
        <taxon>Lysobacteraceae</taxon>
        <taxon>Xanthomonas</taxon>
    </lineage>
</organism>
<dbReference type="GeneID" id="55513374"/>
<evidence type="ECO:0000256" key="3">
    <source>
        <dbReference type="HAMAP-Rule" id="MF_00632"/>
    </source>
</evidence>
<dbReference type="InterPro" id="IPR035571">
    <property type="entry name" value="UPF0234-like_C"/>
</dbReference>
<dbReference type="InterPro" id="IPR007551">
    <property type="entry name" value="YajQ/Smlt4090-like"/>
</dbReference>
<name>A0A0G8KUC9_9XANT</name>
<comment type="function">
    <text evidence="3">Nucleotide-binding protein.</text>
</comment>
<accession>A0A0G8KUC9</accession>
<dbReference type="SUPFAM" id="SSF89963">
    <property type="entry name" value="YajQ-like"/>
    <property type="match status" value="2"/>
</dbReference>
<dbReference type="PANTHER" id="PTHR30476">
    <property type="entry name" value="UPF0234 PROTEIN YAJQ"/>
    <property type="match status" value="1"/>
</dbReference>
<gene>
    <name evidence="4" type="ORF">CFBP8129_38060</name>
</gene>
<dbReference type="InterPro" id="IPR036183">
    <property type="entry name" value="YajQ-like_sf"/>
</dbReference>
<dbReference type="PANTHER" id="PTHR30476:SF0">
    <property type="entry name" value="UPF0234 PROTEIN YAJQ"/>
    <property type="match status" value="1"/>
</dbReference>